<evidence type="ECO:0000313" key="2">
    <source>
        <dbReference type="Proteomes" id="UP000253606"/>
    </source>
</evidence>
<sequence length="204" mass="21751">MKQGQIATPSAYTIVSHGSVTLQNTKFSFSNSGSLNSNLAILQENLNGIVNGSAVTFAVRPAGSNFAIDISADGRSYRNSISSPAQTVFFPDFDMSSYDILLRLVAMYPDTPVSALIPKQTGILSTATLSPQADVQGTLAGKAISVHHTSLTIGSVVSELYFSPRNLILEVDVPSQTFAIVRENFQLQQPPPPPPNQAPATQQQ</sequence>
<reference evidence="1 2" key="1">
    <citation type="journal article" date="2018" name="Front. Microbiol.">
        <title>Hydrolytic Capabilities as a Key to Environmental Success: Chitinolytic and Cellulolytic Acidobacteria From Acidic Sub-arctic Soils and Boreal Peatlands.</title>
        <authorList>
            <person name="Belova S.E."/>
            <person name="Ravin N.V."/>
            <person name="Pankratov T.A."/>
            <person name="Rakitin A.L."/>
            <person name="Ivanova A.A."/>
            <person name="Beletsky A.V."/>
            <person name="Mardanov A.V."/>
            <person name="Sinninghe Damste J.S."/>
            <person name="Dedysh S.N."/>
        </authorList>
    </citation>
    <scope>NUCLEOTIDE SEQUENCE [LARGE SCALE GENOMIC DNA]</scope>
    <source>
        <strain evidence="1 2">SBC82</strain>
    </source>
</reference>
<protein>
    <submittedName>
        <fullName evidence="1">Uncharacterized protein</fullName>
    </submittedName>
</protein>
<dbReference type="Proteomes" id="UP000253606">
    <property type="component" value="Chromosome"/>
</dbReference>
<proteinExistence type="predicted"/>
<gene>
    <name evidence="1" type="ORF">ACPOL_5337</name>
</gene>
<dbReference type="KEGG" id="abas:ACPOL_5337"/>
<evidence type="ECO:0000313" key="1">
    <source>
        <dbReference type="EMBL" id="AXC14587.1"/>
    </source>
</evidence>
<accession>A0A2Z5G712</accession>
<keyword evidence="2" id="KW-1185">Reference proteome</keyword>
<organism evidence="1 2">
    <name type="scientific">Acidisarcina polymorpha</name>
    <dbReference type="NCBI Taxonomy" id="2211140"/>
    <lineage>
        <taxon>Bacteria</taxon>
        <taxon>Pseudomonadati</taxon>
        <taxon>Acidobacteriota</taxon>
        <taxon>Terriglobia</taxon>
        <taxon>Terriglobales</taxon>
        <taxon>Acidobacteriaceae</taxon>
        <taxon>Acidisarcina</taxon>
    </lineage>
</organism>
<dbReference type="EMBL" id="CP030840">
    <property type="protein sequence ID" value="AXC14587.1"/>
    <property type="molecule type" value="Genomic_DNA"/>
</dbReference>
<name>A0A2Z5G712_9BACT</name>
<dbReference type="AlphaFoldDB" id="A0A2Z5G712"/>